<protein>
    <submittedName>
        <fullName evidence="1">Uncharacterized protein</fullName>
    </submittedName>
</protein>
<organism evidence="1">
    <name type="scientific">Caldiarchaeum subterraneum</name>
    <dbReference type="NCBI Taxonomy" id="311458"/>
    <lineage>
        <taxon>Archaea</taxon>
        <taxon>Nitrososphaerota</taxon>
        <taxon>Candidatus Caldarchaeales</taxon>
        <taxon>Candidatus Caldarchaeaceae</taxon>
        <taxon>Candidatus Caldarchaeum</taxon>
    </lineage>
</organism>
<dbReference type="EMBL" id="DTAD01000072">
    <property type="protein sequence ID" value="HGN90743.1"/>
    <property type="molecule type" value="Genomic_DNA"/>
</dbReference>
<gene>
    <name evidence="1" type="ORF">ENT82_06435</name>
</gene>
<sequence length="123" mass="14122">MMRLPLSVYMRGVVCGCMLVYRQGDVLLRRIHPFHVPRNGERVAEVAVKGETGNVHRLVGRYEAYSANGQVYVLVKEESVLEHPEHMPLTIPPGAYVLSRVREFDREDFIKNLDRYLGRPVSD</sequence>
<name>A0A7C4HYY9_CALS0</name>
<proteinExistence type="predicted"/>
<accession>A0A7C4HYY9</accession>
<evidence type="ECO:0000313" key="1">
    <source>
        <dbReference type="EMBL" id="HGN90743.1"/>
    </source>
</evidence>
<dbReference type="AlphaFoldDB" id="A0A7C4HYY9"/>
<reference evidence="1" key="1">
    <citation type="journal article" date="2020" name="mSystems">
        <title>Genome- and Community-Level Interaction Insights into Carbon Utilization and Element Cycling Functions of Hydrothermarchaeota in Hydrothermal Sediment.</title>
        <authorList>
            <person name="Zhou Z."/>
            <person name="Liu Y."/>
            <person name="Xu W."/>
            <person name="Pan J."/>
            <person name="Luo Z.H."/>
            <person name="Li M."/>
        </authorList>
    </citation>
    <scope>NUCLEOTIDE SEQUENCE [LARGE SCALE GENOMIC DNA]</scope>
    <source>
        <strain evidence="1">SpSt-613</strain>
    </source>
</reference>
<comment type="caution">
    <text evidence="1">The sequence shown here is derived from an EMBL/GenBank/DDBJ whole genome shotgun (WGS) entry which is preliminary data.</text>
</comment>